<dbReference type="InterPro" id="IPR038056">
    <property type="entry name" value="YjbR-like_sf"/>
</dbReference>
<dbReference type="Pfam" id="PF04237">
    <property type="entry name" value="YjbR"/>
    <property type="match status" value="1"/>
</dbReference>
<feature type="region of interest" description="Disordered" evidence="1">
    <location>
        <begin position="132"/>
        <end position="158"/>
    </location>
</feature>
<dbReference type="SUPFAM" id="SSF142906">
    <property type="entry name" value="YjbR-like"/>
    <property type="match status" value="1"/>
</dbReference>
<dbReference type="InterPro" id="IPR058532">
    <property type="entry name" value="YjbR/MT2646/Rv2570-like"/>
</dbReference>
<dbReference type="EMBL" id="CP126980">
    <property type="protein sequence ID" value="WIN00621.1"/>
    <property type="molecule type" value="Genomic_DNA"/>
</dbReference>
<dbReference type="Proteomes" id="UP001240150">
    <property type="component" value="Chromosome"/>
</dbReference>
<gene>
    <name evidence="2" type="ORF">ACTOB_004336</name>
</gene>
<dbReference type="RefSeq" id="WP_284922150.1">
    <property type="nucleotide sequence ID" value="NZ_CP126980.1"/>
</dbReference>
<evidence type="ECO:0000256" key="1">
    <source>
        <dbReference type="SAM" id="MobiDB-lite"/>
    </source>
</evidence>
<organism evidence="2 3">
    <name type="scientific">Actinoplanes oblitus</name>
    <dbReference type="NCBI Taxonomy" id="3040509"/>
    <lineage>
        <taxon>Bacteria</taxon>
        <taxon>Bacillati</taxon>
        <taxon>Actinomycetota</taxon>
        <taxon>Actinomycetes</taxon>
        <taxon>Micromonosporales</taxon>
        <taxon>Micromonosporaceae</taxon>
        <taxon>Actinoplanes</taxon>
    </lineage>
</organism>
<proteinExistence type="predicted"/>
<keyword evidence="3" id="KW-1185">Reference proteome</keyword>
<evidence type="ECO:0000313" key="2">
    <source>
        <dbReference type="EMBL" id="WIN00621.1"/>
    </source>
</evidence>
<protein>
    <submittedName>
        <fullName evidence="2">MmcQ/YjbR family DNA-binding protein</fullName>
    </submittedName>
</protein>
<evidence type="ECO:0000313" key="3">
    <source>
        <dbReference type="Proteomes" id="UP001240150"/>
    </source>
</evidence>
<sequence length="158" mass="17552">MPDPGDVPSEMLDRLRPICRQLPETYEEPAWIGVRWRIRRRTVAHVYTPDPDRFPVYAAHVTGGEPPTVLTFRVPVDDLLGLTAAGFPFFRAPWGHNVAAAILGPHTDWTEIDELLTDSYRELAPKFLAARLAPPPYPATTPRPPLPDRLASAPSPSA</sequence>
<name>A0ABY8WWL4_9ACTN</name>
<reference evidence="2 3" key="1">
    <citation type="submission" date="2023-06" db="EMBL/GenBank/DDBJ databases">
        <authorList>
            <person name="Yushchuk O."/>
            <person name="Binda E."/>
            <person name="Ruckert-Reed C."/>
            <person name="Fedorenko V."/>
            <person name="Kalinowski J."/>
            <person name="Marinelli F."/>
        </authorList>
    </citation>
    <scope>NUCLEOTIDE SEQUENCE [LARGE SCALE GENOMIC DNA]</scope>
    <source>
        <strain evidence="2 3">NRRL 3884</strain>
    </source>
</reference>
<accession>A0ABY8WWL4</accession>
<keyword evidence="2" id="KW-0238">DNA-binding</keyword>
<dbReference type="GO" id="GO:0003677">
    <property type="term" value="F:DNA binding"/>
    <property type="evidence" value="ECO:0007669"/>
    <property type="project" value="UniProtKB-KW"/>
</dbReference>
<feature type="compositionally biased region" description="Pro residues" evidence="1">
    <location>
        <begin position="133"/>
        <end position="147"/>
    </location>
</feature>